<reference evidence="23" key="1">
    <citation type="submission" date="2021-02" db="EMBL/GenBank/DDBJ databases">
        <authorList>
            <person name="Nowell W R."/>
        </authorList>
    </citation>
    <scope>NUCLEOTIDE SEQUENCE</scope>
</reference>
<dbReference type="CDD" id="cd00054">
    <property type="entry name" value="EGF_CA"/>
    <property type="match status" value="1"/>
</dbReference>
<feature type="disulfide bond" evidence="18">
    <location>
        <begin position="634"/>
        <end position="646"/>
    </location>
</feature>
<dbReference type="EMBL" id="CAJOAZ010000237">
    <property type="protein sequence ID" value="CAF3587087.1"/>
    <property type="molecule type" value="Genomic_DNA"/>
</dbReference>
<evidence type="ECO:0000256" key="8">
    <source>
        <dbReference type="ARBA" id="ARBA00022723"/>
    </source>
</evidence>
<keyword evidence="7" id="KW-0645">Protease</keyword>
<evidence type="ECO:0000256" key="17">
    <source>
        <dbReference type="PROSITE-ProRule" id="PRU00076"/>
    </source>
</evidence>
<protein>
    <submittedName>
        <fullName evidence="23">Uncharacterized protein</fullName>
    </submittedName>
</protein>
<dbReference type="InterPro" id="IPR036990">
    <property type="entry name" value="M14A-like_propep"/>
</dbReference>
<keyword evidence="15 17" id="KW-1015">Disulfide bond</keyword>
<dbReference type="InterPro" id="IPR002172">
    <property type="entry name" value="LDrepeatLR_classA_rpt"/>
</dbReference>
<evidence type="ECO:0000256" key="11">
    <source>
        <dbReference type="ARBA" id="ARBA00022833"/>
    </source>
</evidence>
<dbReference type="GO" id="GO:0004181">
    <property type="term" value="F:metallocarboxypeptidase activity"/>
    <property type="evidence" value="ECO:0007669"/>
    <property type="project" value="InterPro"/>
</dbReference>
<keyword evidence="12" id="KW-0843">Virulence</keyword>
<feature type="chain" id="PRO_5032493394" evidence="20">
    <location>
        <begin position="21"/>
        <end position="1802"/>
    </location>
</feature>
<dbReference type="Proteomes" id="UP000663844">
    <property type="component" value="Unassembled WGS sequence"/>
</dbReference>
<evidence type="ECO:0000256" key="19">
    <source>
        <dbReference type="PROSITE-ProRule" id="PRU01379"/>
    </source>
</evidence>
<dbReference type="GO" id="GO:0008270">
    <property type="term" value="F:zinc ion binding"/>
    <property type="evidence" value="ECO:0007669"/>
    <property type="project" value="InterPro"/>
</dbReference>
<comment type="caution">
    <text evidence="17">Lacks conserved residue(s) required for the propagation of feature annotation.</text>
</comment>
<dbReference type="PANTHER" id="PTHR11705">
    <property type="entry name" value="PROTEASE FAMILY M14 CARBOXYPEPTIDASE A,B"/>
    <property type="match status" value="1"/>
</dbReference>
<evidence type="ECO:0000256" key="15">
    <source>
        <dbReference type="ARBA" id="ARBA00023157"/>
    </source>
</evidence>
<evidence type="ECO:0000256" key="2">
    <source>
        <dbReference type="ARBA" id="ARBA00003091"/>
    </source>
</evidence>
<dbReference type="PROSITE" id="PS50026">
    <property type="entry name" value="EGF_3"/>
    <property type="match status" value="2"/>
</dbReference>
<evidence type="ECO:0000256" key="16">
    <source>
        <dbReference type="ARBA" id="ARBA00057299"/>
    </source>
</evidence>
<dbReference type="Gene3D" id="3.40.630.10">
    <property type="entry name" value="Zn peptidases"/>
    <property type="match status" value="1"/>
</dbReference>
<comment type="function">
    <text evidence="16">Involved in the digestion of the blood meal.</text>
</comment>
<evidence type="ECO:0000256" key="9">
    <source>
        <dbReference type="ARBA" id="ARBA00022729"/>
    </source>
</evidence>
<keyword evidence="10" id="KW-0378">Hydrolase</keyword>
<evidence type="ECO:0000256" key="14">
    <source>
        <dbReference type="ARBA" id="ARBA00023145"/>
    </source>
</evidence>
<sequence>MTIFITILMMMLALIERSHTYVLLYDTETNGLWEYSDCAYYNSRYNDTIKYCVRPENGSATIECANEGEKWLFKDLLANNISPRDVLSWSSSIEAADNYAHVFYNRLAVFSADTFLCKCTNNISFGKHCEYSLFNAFTIEAAIQLQFVLKFNKIANHRWAAIVCYETLSCDFGLLCLDWRNICDGEQQCMDGVDEQNCDKLEFNECEENEYRCINGMCIPELYFLDGDLDCMDHSDEPYHNTLLCFTSPADFECDEHVGPRSVWSCGDGVQLLSWMRLPYQQIITTGSDCSNFRNLNYICETSRYVAAWTLPNGMCEFGRNYDDPRFDGTTANMSSTDMCVYLLKCGLTDGFERDCPCGRNTSCYNLMMSYCPNPQWIQYPNMGLIRPYVLTYYIAQESYSDKTPAYFVFSGTIQCRGYRAVASTNMNITILSNHVPQYILSPYKDFYFCSNALIEKNTSVSNRYFPVNCWNDSRTFSNHLYNYIDICSNFQQCISAYRINDGHIDCPNGEDEKVEIAAYPCAKIQRHRFQCSPLQKTCFPVRVLGTGERCTNKFDQYVYGTGKMINSISCKHRNDDGCRFLKTYVEESSKKEKNVSSIVHSIETIPHRFYCDSHWDVYPPTDEKREFCQEWTCRKQWFRCKTHQCIPLAHVCDGEWDCSDASDEQAIFSYKNVLDINQDIQNLSNIIEKNCKKSYLKQPYSNFCNISNEYPCLLANVTNPLDIKRNRPCINLALIGDGVYDCYGGLDERNTATGCQTRMKGFDFHCENRQYCIRSSTLCNTHCPNNEDASLCFHNRKNDACNGFDDAVCFDGQCIRNGRCNKTIECLYGEDEYWCIYNKVNVDYRGSKYIDQRTIPNQISWPSFPIEQINISAQTQKSLFFDTKSTSPQNQYINIPSFFSICNRGLAVRYAMDIQCMCSGAYYGNRCQYFSDRITVVTHLNLTYTTYDRSAATNNIIKILAFLLFEKHEVIDMHEFHINSALELFAYKKHKFYLAYSRSDRLLKHKQSRYFNRTNIINHHPYSVRFEAFELQEEKIVGLGSWDYPIYFDYLPSFRLATVLRFPETYLNQSHDPCAHATCNSNSTCMPLFSSQTPSYYCSCKNGFYGLNCDLFEKGCFDYCSSNSICRPIFRDLSWVNKQPLCICPLDRFGPRCNLRYDHCQSTPCYNNGTCYHTFNPSGLRSFVCRCSKYFHGDFCQNRNSRIRIQVADFPSGKNTLGSVVQYYDVNDINMNLIPRYRQVFHEMPSDFGFDHNLTQVPILAVLRLHNLTSFRYYILHIQPNKTTINITSTPQECPHSTSLVLQNGIPSAFQYHRICRNDSLRVCFYDSIYLCICESDQKQAACFIHDLSLELCNRCVSGDMKMLMSSFVAFLLLMTINFNVYAYKSYSQYQLWRLHATNNEQVAKLIDFSHIAHQHKVNFWSEEFHMDLPIDVTVAPESIESFAKYLSSDELKIKYDIIMKDIGSIIEGQNLIHKVQSSSYYADDFAYDKYHPLEEIHAWIDKMVETYPSLATSFTVGQSYEKREMKGLKISSTKAAVKLDGTPVNAKKAVWWDGGIHAREWISPATNIYIAHALLSNYSVDPTITHIVDQFDYYILPVFNVDGYAYTWTKDRLWRKTRSPTSKPNCFGADPNRNWDYQWCEGGASRDPCDDTYCGSKAFSEIETVQVSKFIGDHRDTIVHYINFHSYSQLWMTPWGYTTKKPAQFKLQDDGSVQAVNALAAVFGTKYIHGNIGATIYVASGNTVDWTSGTANITFSYAVELRDTGEYGFLLPENQIIPTGKETLAGELALLKYIEGHVYA</sequence>
<keyword evidence="6" id="KW-0121">Carboxypeptidase</keyword>
<evidence type="ECO:0000313" key="23">
    <source>
        <dbReference type="EMBL" id="CAF3587087.1"/>
    </source>
</evidence>
<dbReference type="InterPro" id="IPR000742">
    <property type="entry name" value="EGF"/>
</dbReference>
<dbReference type="SUPFAM" id="SSF57196">
    <property type="entry name" value="EGF/Laminin"/>
    <property type="match status" value="2"/>
</dbReference>
<comment type="function">
    <text evidence="2">Extracellular metalloprotease that contributes to pathogenicity.</text>
</comment>
<evidence type="ECO:0000313" key="24">
    <source>
        <dbReference type="Proteomes" id="UP000663844"/>
    </source>
</evidence>
<feature type="disulfide bond" evidence="17">
    <location>
        <begin position="1101"/>
        <end position="1110"/>
    </location>
</feature>
<dbReference type="FunFam" id="3.40.630.10:FF:000040">
    <property type="entry name" value="zinc carboxypeptidase"/>
    <property type="match status" value="1"/>
</dbReference>
<dbReference type="SMART" id="SM00192">
    <property type="entry name" value="LDLa"/>
    <property type="match status" value="7"/>
</dbReference>
<dbReference type="CDD" id="cd03860">
    <property type="entry name" value="M14_CP_A-B_like"/>
    <property type="match status" value="1"/>
</dbReference>
<evidence type="ECO:0000256" key="7">
    <source>
        <dbReference type="ARBA" id="ARBA00022670"/>
    </source>
</evidence>
<evidence type="ECO:0000256" key="3">
    <source>
        <dbReference type="ARBA" id="ARBA00004613"/>
    </source>
</evidence>
<dbReference type="InterPro" id="IPR000834">
    <property type="entry name" value="Peptidase_M14"/>
</dbReference>
<dbReference type="PROSITE" id="PS52035">
    <property type="entry name" value="PEPTIDASE_M14"/>
    <property type="match status" value="1"/>
</dbReference>
<evidence type="ECO:0000256" key="1">
    <source>
        <dbReference type="ARBA" id="ARBA00001947"/>
    </source>
</evidence>
<dbReference type="PANTHER" id="PTHR11705:SF143">
    <property type="entry name" value="SLL0236 PROTEIN"/>
    <property type="match status" value="1"/>
</dbReference>
<dbReference type="PRINTS" id="PR00261">
    <property type="entry name" value="LDLRECEPTOR"/>
</dbReference>
<proteinExistence type="inferred from homology"/>
<evidence type="ECO:0000259" key="21">
    <source>
        <dbReference type="PROSITE" id="PS50026"/>
    </source>
</evidence>
<accession>A0A818MCV1</accession>
<dbReference type="SUPFAM" id="SSF53187">
    <property type="entry name" value="Zn-dependent exopeptidases"/>
    <property type="match status" value="1"/>
</dbReference>
<dbReference type="Gene3D" id="4.10.400.10">
    <property type="entry name" value="Low-density Lipoprotein Receptor"/>
    <property type="match status" value="3"/>
</dbReference>
<evidence type="ECO:0000256" key="4">
    <source>
        <dbReference type="ARBA" id="ARBA00005988"/>
    </source>
</evidence>
<dbReference type="SMART" id="SM00631">
    <property type="entry name" value="Zn_pept"/>
    <property type="match status" value="1"/>
</dbReference>
<gene>
    <name evidence="23" type="ORF">OXD698_LOCUS5715</name>
</gene>
<dbReference type="SUPFAM" id="SSF57424">
    <property type="entry name" value="LDL receptor-like module"/>
    <property type="match status" value="2"/>
</dbReference>
<dbReference type="Gene3D" id="2.10.25.10">
    <property type="entry name" value="Laminin"/>
    <property type="match status" value="2"/>
</dbReference>
<feature type="disulfide bond" evidence="18">
    <location>
        <begin position="206"/>
        <end position="218"/>
    </location>
</feature>
<evidence type="ECO:0000256" key="10">
    <source>
        <dbReference type="ARBA" id="ARBA00022801"/>
    </source>
</evidence>
<feature type="active site" description="Proton donor/acceptor" evidence="19">
    <location>
        <position position="1762"/>
    </location>
</feature>
<evidence type="ECO:0000256" key="5">
    <source>
        <dbReference type="ARBA" id="ARBA00022525"/>
    </source>
</evidence>
<dbReference type="GO" id="GO:0006508">
    <property type="term" value="P:proteolysis"/>
    <property type="evidence" value="ECO:0007669"/>
    <property type="project" value="UniProtKB-KW"/>
</dbReference>
<dbReference type="SMART" id="SM00181">
    <property type="entry name" value="EGF"/>
    <property type="match status" value="3"/>
</dbReference>
<comment type="similarity">
    <text evidence="4 19">Belongs to the peptidase M14 family.</text>
</comment>
<dbReference type="Pfam" id="PF00057">
    <property type="entry name" value="Ldl_recept_a"/>
    <property type="match status" value="2"/>
</dbReference>
<feature type="domain" description="EGF-like" evidence="21">
    <location>
        <begin position="1157"/>
        <end position="1198"/>
    </location>
</feature>
<feature type="domain" description="EGF-like" evidence="21">
    <location>
        <begin position="1071"/>
        <end position="1111"/>
    </location>
</feature>
<feature type="domain" description="Peptidase M14" evidence="22">
    <location>
        <begin position="1491"/>
        <end position="1796"/>
    </location>
</feature>
<comment type="cofactor">
    <cofactor evidence="1">
        <name>Zn(2+)</name>
        <dbReference type="ChEBI" id="CHEBI:29105"/>
    </cofactor>
</comment>
<evidence type="ECO:0000256" key="20">
    <source>
        <dbReference type="SAM" id="SignalP"/>
    </source>
</evidence>
<evidence type="ECO:0000259" key="22">
    <source>
        <dbReference type="PROSITE" id="PS52035"/>
    </source>
</evidence>
<dbReference type="GO" id="GO:0005615">
    <property type="term" value="C:extracellular space"/>
    <property type="evidence" value="ECO:0007669"/>
    <property type="project" value="TreeGrafter"/>
</dbReference>
<dbReference type="Gene3D" id="3.30.70.340">
    <property type="entry name" value="Metallocarboxypeptidase-like"/>
    <property type="match status" value="1"/>
</dbReference>
<feature type="signal peptide" evidence="20">
    <location>
        <begin position="1"/>
        <end position="20"/>
    </location>
</feature>
<dbReference type="PROSITE" id="PS00022">
    <property type="entry name" value="EGF_1"/>
    <property type="match status" value="3"/>
</dbReference>
<dbReference type="InterPro" id="IPR036055">
    <property type="entry name" value="LDL_receptor-like_sf"/>
</dbReference>
<feature type="disulfide bond" evidence="18">
    <location>
        <begin position="183"/>
        <end position="198"/>
    </location>
</feature>
<comment type="caution">
    <text evidence="23">The sequence shown here is derived from an EMBL/GenBank/DDBJ whole genome shotgun (WGS) entry which is preliminary data.</text>
</comment>
<feature type="disulfide bond" evidence="18">
    <location>
        <begin position="641"/>
        <end position="659"/>
    </location>
</feature>
<dbReference type="InterPro" id="IPR003146">
    <property type="entry name" value="M14A_act_pep"/>
</dbReference>
<evidence type="ECO:0000256" key="13">
    <source>
        <dbReference type="ARBA" id="ARBA00023049"/>
    </source>
</evidence>
<evidence type="ECO:0000256" key="6">
    <source>
        <dbReference type="ARBA" id="ARBA00022645"/>
    </source>
</evidence>
<name>A0A818MCV1_9BILA</name>
<evidence type="ECO:0000256" key="18">
    <source>
        <dbReference type="PROSITE-ProRule" id="PRU00124"/>
    </source>
</evidence>
<keyword evidence="17" id="KW-0245">EGF-like domain</keyword>
<dbReference type="SUPFAM" id="SSF54897">
    <property type="entry name" value="Protease propeptides/inhibitors"/>
    <property type="match status" value="1"/>
</dbReference>
<feature type="disulfide bond" evidence="18">
    <location>
        <begin position="164"/>
        <end position="176"/>
    </location>
</feature>
<keyword evidence="13" id="KW-0482">Metalloprotease</keyword>
<dbReference type="PROSITE" id="PS50068">
    <property type="entry name" value="LDLRA_2"/>
    <property type="match status" value="3"/>
</dbReference>
<comment type="subcellular location">
    <subcellularLocation>
        <location evidence="3">Secreted</location>
    </subcellularLocation>
</comment>
<feature type="disulfide bond" evidence="17">
    <location>
        <begin position="1188"/>
        <end position="1197"/>
    </location>
</feature>
<keyword evidence="5" id="KW-0964">Secreted</keyword>
<keyword evidence="11" id="KW-0862">Zinc</keyword>
<dbReference type="CDD" id="cd00112">
    <property type="entry name" value="LDLa"/>
    <property type="match status" value="2"/>
</dbReference>
<dbReference type="Pfam" id="PF00246">
    <property type="entry name" value="Peptidase_M14"/>
    <property type="match status" value="1"/>
</dbReference>
<keyword evidence="14" id="KW-0865">Zymogen</keyword>
<dbReference type="PROSITE" id="PS01186">
    <property type="entry name" value="EGF_2"/>
    <property type="match status" value="1"/>
</dbReference>
<feature type="disulfide bond" evidence="18">
    <location>
        <begin position="213"/>
        <end position="231"/>
    </location>
</feature>
<dbReference type="Pfam" id="PF02244">
    <property type="entry name" value="Propep_M14"/>
    <property type="match status" value="1"/>
</dbReference>
<keyword evidence="9 20" id="KW-0732">Signal</keyword>
<organism evidence="23 24">
    <name type="scientific">Adineta steineri</name>
    <dbReference type="NCBI Taxonomy" id="433720"/>
    <lineage>
        <taxon>Eukaryota</taxon>
        <taxon>Metazoa</taxon>
        <taxon>Spiralia</taxon>
        <taxon>Gnathifera</taxon>
        <taxon>Rotifera</taxon>
        <taxon>Eurotatoria</taxon>
        <taxon>Bdelloidea</taxon>
        <taxon>Adinetida</taxon>
        <taxon>Adinetidae</taxon>
        <taxon>Adineta</taxon>
    </lineage>
</organism>
<keyword evidence="8" id="KW-0479">Metal-binding</keyword>
<evidence type="ECO:0000256" key="12">
    <source>
        <dbReference type="ARBA" id="ARBA00023026"/>
    </source>
</evidence>